<evidence type="ECO:0000313" key="2">
    <source>
        <dbReference type="Proteomes" id="UP001162131"/>
    </source>
</evidence>
<sequence length="73" mass="8247">MDNFFLAKYDINILLFYADRDLAEHLTLSLKADGPFSAAIQNQRPLSLSLKSKHKDCVNAILDNANKRIIESP</sequence>
<comment type="caution">
    <text evidence="1">The sequence shown here is derived from an EMBL/GenBank/DDBJ whole genome shotgun (WGS) entry which is preliminary data.</text>
</comment>
<name>A0AAU9JH15_9CILI</name>
<protein>
    <submittedName>
        <fullName evidence="1">Uncharacterized protein</fullName>
    </submittedName>
</protein>
<keyword evidence="2" id="KW-1185">Reference proteome</keyword>
<evidence type="ECO:0000313" key="1">
    <source>
        <dbReference type="EMBL" id="CAG9325256.1"/>
    </source>
</evidence>
<proteinExistence type="predicted"/>
<dbReference type="AlphaFoldDB" id="A0AAU9JH15"/>
<dbReference type="Proteomes" id="UP001162131">
    <property type="component" value="Unassembled WGS sequence"/>
</dbReference>
<reference evidence="1" key="1">
    <citation type="submission" date="2021-09" db="EMBL/GenBank/DDBJ databases">
        <authorList>
            <consortium name="AG Swart"/>
            <person name="Singh M."/>
            <person name="Singh A."/>
            <person name="Seah K."/>
            <person name="Emmerich C."/>
        </authorList>
    </citation>
    <scope>NUCLEOTIDE SEQUENCE</scope>
    <source>
        <strain evidence="1">ATCC30299</strain>
    </source>
</reference>
<organism evidence="1 2">
    <name type="scientific">Blepharisma stoltei</name>
    <dbReference type="NCBI Taxonomy" id="1481888"/>
    <lineage>
        <taxon>Eukaryota</taxon>
        <taxon>Sar</taxon>
        <taxon>Alveolata</taxon>
        <taxon>Ciliophora</taxon>
        <taxon>Postciliodesmatophora</taxon>
        <taxon>Heterotrichea</taxon>
        <taxon>Heterotrichida</taxon>
        <taxon>Blepharismidae</taxon>
        <taxon>Blepharisma</taxon>
    </lineage>
</organism>
<gene>
    <name evidence="1" type="ORF">BSTOLATCC_MIC38520</name>
</gene>
<accession>A0AAU9JH15</accession>
<dbReference type="EMBL" id="CAJZBQ010000038">
    <property type="protein sequence ID" value="CAG9325256.1"/>
    <property type="molecule type" value="Genomic_DNA"/>
</dbReference>